<protein>
    <submittedName>
        <fullName evidence="1">Uncharacterized protein</fullName>
    </submittedName>
</protein>
<evidence type="ECO:0000313" key="1">
    <source>
        <dbReference type="EMBL" id="MBB6050284.1"/>
    </source>
</evidence>
<accession>A0A7W9W5C0</accession>
<dbReference type="AlphaFoldDB" id="A0A7W9W5C0"/>
<reference evidence="1 2" key="1">
    <citation type="submission" date="2020-08" db="EMBL/GenBank/DDBJ databases">
        <title>Genomic Encyclopedia of Type Strains, Phase IV (KMG-IV): sequencing the most valuable type-strain genomes for metagenomic binning, comparative biology and taxonomic classification.</title>
        <authorList>
            <person name="Goeker M."/>
        </authorList>
    </citation>
    <scope>NUCLEOTIDE SEQUENCE [LARGE SCALE GENOMIC DNA]</scope>
    <source>
        <strain evidence="1 2">DSM 23562</strain>
    </source>
</reference>
<comment type="caution">
    <text evidence="1">The sequence shown here is derived from an EMBL/GenBank/DDBJ whole genome shotgun (WGS) entry which is preliminary data.</text>
</comment>
<proteinExistence type="predicted"/>
<evidence type="ECO:0000313" key="2">
    <source>
        <dbReference type="Proteomes" id="UP000520814"/>
    </source>
</evidence>
<gene>
    <name evidence="1" type="ORF">HNQ39_002075</name>
</gene>
<keyword evidence="2" id="KW-1185">Reference proteome</keyword>
<sequence>MSLTTTYKFPLLGSEPPYNHPIQFSLPTSWKKVKFEAPEPHASLTRHGYTYSFKHRNLGLDVTLMLETSGHRAQTRKWVHESQLKLKQGKTCTRWLSATEITDDGIELYPFYEVGMAILFCEYSTKHRKVMEPVVTELLRGVRF</sequence>
<name>A0A7W9W5C0_ARMRO</name>
<dbReference type="RefSeq" id="WP_184194950.1">
    <property type="nucleotide sequence ID" value="NZ_JACHGW010000002.1"/>
</dbReference>
<dbReference type="EMBL" id="JACHGW010000002">
    <property type="protein sequence ID" value="MBB6050284.1"/>
    <property type="molecule type" value="Genomic_DNA"/>
</dbReference>
<dbReference type="Proteomes" id="UP000520814">
    <property type="component" value="Unassembled WGS sequence"/>
</dbReference>
<organism evidence="1 2">
    <name type="scientific">Armatimonas rosea</name>
    <dbReference type="NCBI Taxonomy" id="685828"/>
    <lineage>
        <taxon>Bacteria</taxon>
        <taxon>Bacillati</taxon>
        <taxon>Armatimonadota</taxon>
        <taxon>Armatimonadia</taxon>
        <taxon>Armatimonadales</taxon>
        <taxon>Armatimonadaceae</taxon>
        <taxon>Armatimonas</taxon>
    </lineage>
</organism>